<proteinExistence type="predicted"/>
<gene>
    <name evidence="1" type="ORF">ERS852491_01390</name>
</gene>
<accession>A0A174CK72</accession>
<sequence>MAQFEIEGFDSLMKELETLDIERIAPMMLKEAGPILEEAVKAKIRPHQETGDMYRSIKSTGASRSKDGYYLCVRSTGKSTGRTHKIKGKRKVPVRNMDKLAWLEFGTSREPARPVLTSAVREAESAVISKMQEVFDREAGV</sequence>
<dbReference type="STRING" id="39482.ERS852491_01390"/>
<dbReference type="OrthoDB" id="2054240at2"/>
<protein>
    <submittedName>
        <fullName evidence="1">Phage protein, HK97 gp10 family</fullName>
    </submittedName>
</protein>
<dbReference type="InterPro" id="IPR010064">
    <property type="entry name" value="HK97-gp10_tail"/>
</dbReference>
<dbReference type="AlphaFoldDB" id="A0A174CK72"/>
<reference evidence="1 2" key="1">
    <citation type="submission" date="2015-09" db="EMBL/GenBank/DDBJ databases">
        <authorList>
            <consortium name="Pathogen Informatics"/>
        </authorList>
    </citation>
    <scope>NUCLEOTIDE SEQUENCE [LARGE SCALE GENOMIC DNA]</scope>
    <source>
        <strain evidence="1 2">2789STDY5834876</strain>
    </source>
</reference>
<dbReference type="EMBL" id="CYZU01000009">
    <property type="protein sequence ID" value="CUO13484.1"/>
    <property type="molecule type" value="Genomic_DNA"/>
</dbReference>
<dbReference type="NCBIfam" id="TIGR01725">
    <property type="entry name" value="phge_HK97_gp10"/>
    <property type="match status" value="1"/>
</dbReference>
<name>A0A174CK72_9FIRM</name>
<dbReference type="RefSeq" id="WP_055152198.1">
    <property type="nucleotide sequence ID" value="NZ_CYZU01000009.1"/>
</dbReference>
<dbReference type="Proteomes" id="UP000095544">
    <property type="component" value="Unassembled WGS sequence"/>
</dbReference>
<evidence type="ECO:0000313" key="2">
    <source>
        <dbReference type="Proteomes" id="UP000095544"/>
    </source>
</evidence>
<evidence type="ECO:0000313" key="1">
    <source>
        <dbReference type="EMBL" id="CUO13484.1"/>
    </source>
</evidence>
<organism evidence="1 2">
    <name type="scientific">Faecalicatena contorta</name>
    <dbReference type="NCBI Taxonomy" id="39482"/>
    <lineage>
        <taxon>Bacteria</taxon>
        <taxon>Bacillati</taxon>
        <taxon>Bacillota</taxon>
        <taxon>Clostridia</taxon>
        <taxon>Lachnospirales</taxon>
        <taxon>Lachnospiraceae</taxon>
        <taxon>Faecalicatena</taxon>
    </lineage>
</organism>